<evidence type="ECO:0000256" key="1">
    <source>
        <dbReference type="SAM" id="MobiDB-lite"/>
    </source>
</evidence>
<dbReference type="Proteomes" id="UP001174934">
    <property type="component" value="Unassembled WGS sequence"/>
</dbReference>
<keyword evidence="3" id="KW-1185">Reference proteome</keyword>
<reference evidence="2" key="1">
    <citation type="submission" date="2023-06" db="EMBL/GenBank/DDBJ databases">
        <title>Genome-scale phylogeny and comparative genomics of the fungal order Sordariales.</title>
        <authorList>
            <consortium name="Lawrence Berkeley National Laboratory"/>
            <person name="Hensen N."/>
            <person name="Bonometti L."/>
            <person name="Westerberg I."/>
            <person name="Brannstrom I.O."/>
            <person name="Guillou S."/>
            <person name="Cros-Aarteil S."/>
            <person name="Calhoun S."/>
            <person name="Haridas S."/>
            <person name="Kuo A."/>
            <person name="Mondo S."/>
            <person name="Pangilinan J."/>
            <person name="Riley R."/>
            <person name="LaButti K."/>
            <person name="Andreopoulos B."/>
            <person name="Lipzen A."/>
            <person name="Chen C."/>
            <person name="Yanf M."/>
            <person name="Daum C."/>
            <person name="Ng V."/>
            <person name="Clum A."/>
            <person name="Steindorff A."/>
            <person name="Ohm R."/>
            <person name="Martin F."/>
            <person name="Silar P."/>
            <person name="Natvig D."/>
            <person name="Lalanne C."/>
            <person name="Gautier V."/>
            <person name="Ament-velasquez S.L."/>
            <person name="Kruys A."/>
            <person name="Hutchinson M.I."/>
            <person name="Powell A.J."/>
            <person name="Barry K."/>
            <person name="Miller A.N."/>
            <person name="Grigoriev I.V."/>
            <person name="Debuchy R."/>
            <person name="Gladieux P."/>
            <person name="Thoren M.H."/>
            <person name="Johannesson H."/>
        </authorList>
    </citation>
    <scope>NUCLEOTIDE SEQUENCE</scope>
    <source>
        <strain evidence="2">SMH3391-2</strain>
    </source>
</reference>
<dbReference type="EMBL" id="JAULSR010000002">
    <property type="protein sequence ID" value="KAK0630071.1"/>
    <property type="molecule type" value="Genomic_DNA"/>
</dbReference>
<gene>
    <name evidence="2" type="ORF">B0T17DRAFT_506571</name>
</gene>
<organism evidence="2 3">
    <name type="scientific">Bombardia bombarda</name>
    <dbReference type="NCBI Taxonomy" id="252184"/>
    <lineage>
        <taxon>Eukaryota</taxon>
        <taxon>Fungi</taxon>
        <taxon>Dikarya</taxon>
        <taxon>Ascomycota</taxon>
        <taxon>Pezizomycotina</taxon>
        <taxon>Sordariomycetes</taxon>
        <taxon>Sordariomycetidae</taxon>
        <taxon>Sordariales</taxon>
        <taxon>Lasiosphaeriaceae</taxon>
        <taxon>Bombardia</taxon>
    </lineage>
</organism>
<sequence length="211" mass="23222">MSGQLEMVCLVPIYLYVHIRHGMAWYVRMVLKLGWAGLGGFGNEGRLGSNLVWLIRLLTGDKARVKKLTPPLPQRLSSHGMDRSGLADKWTKTPMENKAVRLRGVLLRHGISSERVVAVLLLPYGKGQQVGESKAWQPMPGASSHHPLRPNLHAGHHQACVQTSSETWEHGERRLRDTACIPRPMAQAPGKVAMTPVHTHAAASEKGGSNF</sequence>
<comment type="caution">
    <text evidence="2">The sequence shown here is derived from an EMBL/GenBank/DDBJ whole genome shotgun (WGS) entry which is preliminary data.</text>
</comment>
<name>A0AA39XAF9_9PEZI</name>
<feature type="region of interest" description="Disordered" evidence="1">
    <location>
        <begin position="191"/>
        <end position="211"/>
    </location>
</feature>
<evidence type="ECO:0000313" key="2">
    <source>
        <dbReference type="EMBL" id="KAK0630071.1"/>
    </source>
</evidence>
<accession>A0AA39XAF9</accession>
<dbReference type="AlphaFoldDB" id="A0AA39XAF9"/>
<proteinExistence type="predicted"/>
<evidence type="ECO:0000313" key="3">
    <source>
        <dbReference type="Proteomes" id="UP001174934"/>
    </source>
</evidence>
<protein>
    <submittedName>
        <fullName evidence="2">Uncharacterized protein</fullName>
    </submittedName>
</protein>